<evidence type="ECO:0000259" key="17">
    <source>
        <dbReference type="Pfam" id="PF20750"/>
    </source>
</evidence>
<feature type="domain" description="Poly(A) polymerase central" evidence="16">
    <location>
        <begin position="211"/>
        <end position="356"/>
    </location>
</feature>
<feature type="binding site" evidence="12">
    <location>
        <begin position="102"/>
        <end position="104"/>
    </location>
    <ligand>
        <name>ATP</name>
        <dbReference type="ChEBI" id="CHEBI:30616"/>
    </ligand>
</feature>
<evidence type="ECO:0000256" key="6">
    <source>
        <dbReference type="ARBA" id="ARBA00022723"/>
    </source>
</evidence>
<organism evidence="18 19">
    <name type="scientific">Lophium mytilinum</name>
    <dbReference type="NCBI Taxonomy" id="390894"/>
    <lineage>
        <taxon>Eukaryota</taxon>
        <taxon>Fungi</taxon>
        <taxon>Dikarya</taxon>
        <taxon>Ascomycota</taxon>
        <taxon>Pezizomycotina</taxon>
        <taxon>Dothideomycetes</taxon>
        <taxon>Pleosporomycetidae</taxon>
        <taxon>Mytilinidiales</taxon>
        <taxon>Mytilinidiaceae</taxon>
        <taxon>Lophium</taxon>
    </lineage>
</organism>
<feature type="compositionally biased region" description="Basic and acidic residues" evidence="14">
    <location>
        <begin position="441"/>
        <end position="452"/>
    </location>
</feature>
<dbReference type="SUPFAM" id="SSF55003">
    <property type="entry name" value="PAP/Archaeal CCA-adding enzyme, C-terminal domain"/>
    <property type="match status" value="1"/>
</dbReference>
<evidence type="ECO:0000256" key="4">
    <source>
        <dbReference type="ARBA" id="ARBA00022664"/>
    </source>
</evidence>
<comment type="cofactor">
    <cofactor evidence="1">
        <name>Mn(2+)</name>
        <dbReference type="ChEBI" id="CHEBI:29035"/>
    </cofactor>
</comment>
<keyword evidence="8 11" id="KW-0067">ATP-binding</keyword>
<evidence type="ECO:0000256" key="10">
    <source>
        <dbReference type="ARBA" id="ARBA00023242"/>
    </source>
</evidence>
<protein>
    <recommendedName>
        <fullName evidence="11">Poly(A) polymerase</fullName>
        <ecNumber evidence="11">2.7.7.19</ecNumber>
    </recommendedName>
</protein>
<dbReference type="FunFam" id="1.10.1410.10:FF:000001">
    <property type="entry name" value="Putative poly(A) polymerase gamma"/>
    <property type="match status" value="1"/>
</dbReference>
<dbReference type="Pfam" id="PF20750">
    <property type="entry name" value="PAP_NTPase"/>
    <property type="match status" value="1"/>
</dbReference>
<feature type="compositionally biased region" description="Polar residues" evidence="14">
    <location>
        <begin position="575"/>
        <end position="596"/>
    </location>
</feature>
<dbReference type="EMBL" id="MU004194">
    <property type="protein sequence ID" value="KAF2492246.1"/>
    <property type="molecule type" value="Genomic_DNA"/>
</dbReference>
<reference evidence="18" key="1">
    <citation type="journal article" date="2020" name="Stud. Mycol.">
        <title>101 Dothideomycetes genomes: a test case for predicting lifestyles and emergence of pathogens.</title>
        <authorList>
            <person name="Haridas S."/>
            <person name="Albert R."/>
            <person name="Binder M."/>
            <person name="Bloem J."/>
            <person name="Labutti K."/>
            <person name="Salamov A."/>
            <person name="Andreopoulos B."/>
            <person name="Baker S."/>
            <person name="Barry K."/>
            <person name="Bills G."/>
            <person name="Bluhm B."/>
            <person name="Cannon C."/>
            <person name="Castanera R."/>
            <person name="Culley D."/>
            <person name="Daum C."/>
            <person name="Ezra D."/>
            <person name="Gonzalez J."/>
            <person name="Henrissat B."/>
            <person name="Kuo A."/>
            <person name="Liang C."/>
            <person name="Lipzen A."/>
            <person name="Lutzoni F."/>
            <person name="Magnuson J."/>
            <person name="Mondo S."/>
            <person name="Nolan M."/>
            <person name="Ohm R."/>
            <person name="Pangilinan J."/>
            <person name="Park H.-J."/>
            <person name="Ramirez L."/>
            <person name="Alfaro M."/>
            <person name="Sun H."/>
            <person name="Tritt A."/>
            <person name="Yoshinaga Y."/>
            <person name="Zwiers L.-H."/>
            <person name="Turgeon B."/>
            <person name="Goodwin S."/>
            <person name="Spatafora J."/>
            <person name="Crous P."/>
            <person name="Grigoriev I."/>
        </authorList>
    </citation>
    <scope>NUCLEOTIDE SEQUENCE</scope>
    <source>
        <strain evidence="18">CBS 269.34</strain>
    </source>
</reference>
<keyword evidence="4 11" id="KW-0507">mRNA processing</keyword>
<evidence type="ECO:0000256" key="12">
    <source>
        <dbReference type="PIRSR" id="PIRSR018425-1"/>
    </source>
</evidence>
<dbReference type="PANTHER" id="PTHR10682:SF10">
    <property type="entry name" value="POLYNUCLEOTIDE ADENYLYLTRANSFERASE"/>
    <property type="match status" value="1"/>
</dbReference>
<keyword evidence="7 11" id="KW-0547">Nucleotide-binding</keyword>
<feature type="binding site" evidence="12">
    <location>
        <position position="229"/>
    </location>
    <ligand>
        <name>ATP</name>
        <dbReference type="ChEBI" id="CHEBI:30616"/>
    </ligand>
</feature>
<keyword evidence="5 11" id="KW-0808">Transferase</keyword>
<dbReference type="GO" id="GO:0006397">
    <property type="term" value="P:mRNA processing"/>
    <property type="evidence" value="ECO:0007669"/>
    <property type="project" value="UniProtKB-KW"/>
</dbReference>
<dbReference type="GO" id="GO:0003723">
    <property type="term" value="F:RNA binding"/>
    <property type="evidence" value="ECO:0007669"/>
    <property type="project" value="UniProtKB-UniRule"/>
</dbReference>
<feature type="binding site" evidence="12">
    <location>
        <position position="159"/>
    </location>
    <ligand>
        <name>ATP</name>
        <dbReference type="ChEBI" id="CHEBI:30616"/>
    </ligand>
</feature>
<dbReference type="PANTHER" id="PTHR10682">
    <property type="entry name" value="POLY A POLYMERASE"/>
    <property type="match status" value="1"/>
</dbReference>
<evidence type="ECO:0000256" key="7">
    <source>
        <dbReference type="ARBA" id="ARBA00022741"/>
    </source>
</evidence>
<keyword evidence="6 13" id="KW-0479">Metal-binding</keyword>
<feature type="domain" description="Poly(A) polymerase nucleotidyltransferase" evidence="17">
    <location>
        <begin position="10"/>
        <end position="206"/>
    </location>
</feature>
<dbReference type="AlphaFoldDB" id="A0A6A6QJQ6"/>
<feature type="binding site" evidence="13">
    <location>
        <position position="159"/>
    </location>
    <ligand>
        <name>Mg(2+)</name>
        <dbReference type="ChEBI" id="CHEBI:18420"/>
        <label>2</label>
        <note>catalytic</note>
    </ligand>
</feature>
<dbReference type="Pfam" id="PF04928">
    <property type="entry name" value="PAP_central"/>
    <property type="match status" value="1"/>
</dbReference>
<feature type="binding site" evidence="12">
    <location>
        <begin position="89"/>
        <end position="91"/>
    </location>
    <ligand>
        <name>ATP</name>
        <dbReference type="ChEBI" id="CHEBI:30616"/>
    </ligand>
</feature>
<dbReference type="InterPro" id="IPR048840">
    <property type="entry name" value="PolA_pol_NTPase"/>
</dbReference>
<comment type="cofactor">
    <cofactor evidence="13">
        <name>Mg(2+)</name>
        <dbReference type="ChEBI" id="CHEBI:18420"/>
    </cofactor>
    <text evidence="13">Binds 2 magnesium ions. Also active with manganese.</text>
</comment>
<evidence type="ECO:0000256" key="5">
    <source>
        <dbReference type="ARBA" id="ARBA00022679"/>
    </source>
</evidence>
<keyword evidence="9 13" id="KW-0460">Magnesium</keyword>
<dbReference type="GO" id="GO:0031123">
    <property type="term" value="P:RNA 3'-end processing"/>
    <property type="evidence" value="ECO:0007669"/>
    <property type="project" value="InterPro"/>
</dbReference>
<dbReference type="InterPro" id="IPR043519">
    <property type="entry name" value="NT_sf"/>
</dbReference>
<dbReference type="PIRSF" id="PIRSF018425">
    <property type="entry name" value="PolyA_polymerase"/>
    <property type="match status" value="1"/>
</dbReference>
<gene>
    <name evidence="18" type="ORF">BU16DRAFT_529600</name>
</gene>
<comment type="subcellular location">
    <subcellularLocation>
        <location evidence="2 11">Nucleus</location>
    </subcellularLocation>
</comment>
<comment type="catalytic activity">
    <reaction evidence="11">
        <text>RNA(n) + ATP = RNA(n)-3'-adenine ribonucleotide + diphosphate</text>
        <dbReference type="Rhea" id="RHEA:11332"/>
        <dbReference type="Rhea" id="RHEA-COMP:14527"/>
        <dbReference type="Rhea" id="RHEA-COMP:17347"/>
        <dbReference type="ChEBI" id="CHEBI:30616"/>
        <dbReference type="ChEBI" id="CHEBI:33019"/>
        <dbReference type="ChEBI" id="CHEBI:140395"/>
        <dbReference type="ChEBI" id="CHEBI:173115"/>
        <dbReference type="EC" id="2.7.7.19"/>
    </reaction>
</comment>
<evidence type="ECO:0000256" key="3">
    <source>
        <dbReference type="ARBA" id="ARBA00010912"/>
    </source>
</evidence>
<evidence type="ECO:0000259" key="15">
    <source>
        <dbReference type="Pfam" id="PF04926"/>
    </source>
</evidence>
<accession>A0A6A6QJQ6</accession>
<evidence type="ECO:0000256" key="11">
    <source>
        <dbReference type="PIRNR" id="PIRNR018425"/>
    </source>
</evidence>
<dbReference type="Gene3D" id="3.30.460.10">
    <property type="entry name" value="Beta Polymerase, domain 2"/>
    <property type="match status" value="1"/>
</dbReference>
<comment type="function">
    <text evidence="11">Polymerase that creates the 3'-poly(A) tail of mRNA's.</text>
</comment>
<dbReference type="InterPro" id="IPR007010">
    <property type="entry name" value="PolA_pol_RNA-bd_dom"/>
</dbReference>
<dbReference type="Proteomes" id="UP000799750">
    <property type="component" value="Unassembled WGS sequence"/>
</dbReference>
<name>A0A6A6QJQ6_9PEZI</name>
<dbReference type="Pfam" id="PF04926">
    <property type="entry name" value="PAP_RNA-bind"/>
    <property type="match status" value="1"/>
</dbReference>
<dbReference type="EC" id="2.7.7.19" evidence="11"/>
<dbReference type="InterPro" id="IPR011068">
    <property type="entry name" value="NuclTrfase_I-like_C"/>
</dbReference>
<feature type="domain" description="Poly(A) polymerase RNA-binding" evidence="15">
    <location>
        <begin position="358"/>
        <end position="556"/>
    </location>
</feature>
<evidence type="ECO:0000259" key="16">
    <source>
        <dbReference type="Pfam" id="PF04928"/>
    </source>
</evidence>
<dbReference type="FunFam" id="3.30.460.10:FF:000002">
    <property type="entry name" value="Poly(A) polymerase alpha, putative"/>
    <property type="match status" value="1"/>
</dbReference>
<feature type="binding site" evidence="12">
    <location>
        <position position="220"/>
    </location>
    <ligand>
        <name>ATP</name>
        <dbReference type="ChEBI" id="CHEBI:30616"/>
    </ligand>
</feature>
<feature type="binding site" evidence="12">
    <location>
        <begin position="238"/>
        <end position="239"/>
    </location>
    <ligand>
        <name>ATP</name>
        <dbReference type="ChEBI" id="CHEBI:30616"/>
    </ligand>
</feature>
<sequence>MEGQVRERWGITEPVSKLMPDEKDLEVHRQLIEELKRQNNFESQEATDRRVKALNLFQKVTEDFVRIVGKAKGLSQSAVDSAGGKIFTFGSYRLGVYGPGSDIDTLVVAPRHVTFKDFFEYFPPCLEKHSKPGDIEELTPVPDAHVPIIKIEYCGISIDLIFAALPSASIKLSLELTEKNILRGLDETMMRSVNGTRVTDELLQLIPQAKTFRHATRAIKLWAQRRGIYGNVFGFPGGVAWAMMVARICQLYPYACGATIAVKFFSIYAEWPWPRPVLLKAVEDGALGLKVWNPQIYRGDKQHLMPIITPAFPSMCATHNVTHSTKSVITKELERGRSLAGLIYTGKKSWHDLFERHTFFTKDYKYYLSIISASTTKEEQNMWSGWVQSRLRLLVKGIDESDSGVEVAHPYYKATERFHRCKTQAEKDRVLSGSVEFVVKEDKKTTDEKDPSKPTNGDDSNDAESITIYTNTHYIGLKLREGMYSSIPARRLATHNTVNTEGAKKLDISFPVSDFKRLVTSGTNYDEDKNAIRVVHTRSYDLPLDLFEEGEVRPVKVKKVKAKPVKRSFADTGIDDTQSNSSKRRSTNGGPTPTPS</sequence>
<dbReference type="SUPFAM" id="SSF81631">
    <property type="entry name" value="PAP/OAS1 substrate-binding domain"/>
    <property type="match status" value="1"/>
</dbReference>
<evidence type="ECO:0000256" key="8">
    <source>
        <dbReference type="ARBA" id="ARBA00022840"/>
    </source>
</evidence>
<dbReference type="GO" id="GO:0046872">
    <property type="term" value="F:metal ion binding"/>
    <property type="evidence" value="ECO:0007669"/>
    <property type="project" value="UniProtKB-KW"/>
</dbReference>
<evidence type="ECO:0000313" key="18">
    <source>
        <dbReference type="EMBL" id="KAF2492246.1"/>
    </source>
</evidence>
<keyword evidence="10 11" id="KW-0539">Nucleus</keyword>
<dbReference type="SUPFAM" id="SSF81301">
    <property type="entry name" value="Nucleotidyltransferase"/>
    <property type="match status" value="1"/>
</dbReference>
<feature type="binding site" evidence="13">
    <location>
        <position position="102"/>
    </location>
    <ligand>
        <name>Mg(2+)</name>
        <dbReference type="ChEBI" id="CHEBI:18420"/>
        <label>2</label>
        <note>catalytic</note>
    </ligand>
</feature>
<evidence type="ECO:0000313" key="19">
    <source>
        <dbReference type="Proteomes" id="UP000799750"/>
    </source>
</evidence>
<dbReference type="GO" id="GO:0005524">
    <property type="term" value="F:ATP binding"/>
    <property type="evidence" value="ECO:0007669"/>
    <property type="project" value="UniProtKB-UniRule"/>
</dbReference>
<evidence type="ECO:0000256" key="14">
    <source>
        <dbReference type="SAM" id="MobiDB-lite"/>
    </source>
</evidence>
<feature type="binding site" evidence="13">
    <location>
        <position position="104"/>
    </location>
    <ligand>
        <name>Mg(2+)</name>
        <dbReference type="ChEBI" id="CHEBI:18420"/>
        <label>2</label>
        <note>catalytic</note>
    </ligand>
</feature>
<dbReference type="OrthoDB" id="412748at2759"/>
<proteinExistence type="inferred from homology"/>
<dbReference type="Gene3D" id="3.30.70.590">
    <property type="entry name" value="Poly(A) polymerase predicted RNA binding domain"/>
    <property type="match status" value="1"/>
</dbReference>
<evidence type="ECO:0000256" key="13">
    <source>
        <dbReference type="PIRSR" id="PIRSR018425-2"/>
    </source>
</evidence>
<dbReference type="GO" id="GO:1990817">
    <property type="term" value="F:poly(A) RNA polymerase activity"/>
    <property type="evidence" value="ECO:0007669"/>
    <property type="project" value="UniProtKB-UniRule"/>
</dbReference>
<feature type="region of interest" description="Disordered" evidence="14">
    <location>
        <begin position="561"/>
        <end position="596"/>
    </location>
</feature>
<feature type="region of interest" description="Disordered" evidence="14">
    <location>
        <begin position="441"/>
        <end position="464"/>
    </location>
</feature>
<dbReference type="GO" id="GO:0005634">
    <property type="term" value="C:nucleus"/>
    <property type="evidence" value="ECO:0007669"/>
    <property type="project" value="UniProtKB-SubCell"/>
</dbReference>
<dbReference type="CDD" id="cd05402">
    <property type="entry name" value="NT_PAP_TUTase"/>
    <property type="match status" value="1"/>
</dbReference>
<evidence type="ECO:0000256" key="2">
    <source>
        <dbReference type="ARBA" id="ARBA00004123"/>
    </source>
</evidence>
<feature type="binding site" evidence="13">
    <location>
        <position position="104"/>
    </location>
    <ligand>
        <name>Mg(2+)</name>
        <dbReference type="ChEBI" id="CHEBI:18420"/>
        <label>1</label>
        <note>catalytic</note>
    </ligand>
</feature>
<feature type="binding site" evidence="13">
    <location>
        <position position="102"/>
    </location>
    <ligand>
        <name>Mg(2+)</name>
        <dbReference type="ChEBI" id="CHEBI:18420"/>
        <label>1</label>
        <note>catalytic</note>
    </ligand>
</feature>
<comment type="similarity">
    <text evidence="3 11">Belongs to the poly(A) polymerase family.</text>
</comment>
<evidence type="ECO:0000256" key="9">
    <source>
        <dbReference type="ARBA" id="ARBA00022842"/>
    </source>
</evidence>
<dbReference type="InterPro" id="IPR007012">
    <property type="entry name" value="PolA_pol_cen_dom"/>
</dbReference>
<dbReference type="InterPro" id="IPR014492">
    <property type="entry name" value="PolyA_polymerase"/>
</dbReference>
<evidence type="ECO:0000256" key="1">
    <source>
        <dbReference type="ARBA" id="ARBA00001936"/>
    </source>
</evidence>
<dbReference type="Gene3D" id="1.10.1410.10">
    <property type="match status" value="1"/>
</dbReference>
<keyword evidence="19" id="KW-1185">Reference proteome</keyword>